<protein>
    <submittedName>
        <fullName evidence="1">Uncharacterized protein</fullName>
    </submittedName>
</protein>
<dbReference type="AlphaFoldDB" id="A0A7K1NYV7"/>
<evidence type="ECO:0000313" key="2">
    <source>
        <dbReference type="Proteomes" id="UP000460877"/>
    </source>
</evidence>
<accession>A0A7K1NYV7</accession>
<evidence type="ECO:0000313" key="1">
    <source>
        <dbReference type="EMBL" id="MUV09635.1"/>
    </source>
</evidence>
<gene>
    <name evidence="1" type="ORF">F7218_01725</name>
</gene>
<dbReference type="EMBL" id="WAEA01000001">
    <property type="protein sequence ID" value="MUV09635.1"/>
    <property type="molecule type" value="Genomic_DNA"/>
</dbReference>
<proteinExistence type="predicted"/>
<dbReference type="Proteomes" id="UP000460877">
    <property type="component" value="Unassembled WGS sequence"/>
</dbReference>
<dbReference type="RefSeq" id="WP_156584557.1">
    <property type="nucleotide sequence ID" value="NZ_WAEA01000001.1"/>
</dbReference>
<comment type="caution">
    <text evidence="1">The sequence shown here is derived from an EMBL/GenBank/DDBJ whole genome shotgun (WGS) entry which is preliminary data.</text>
</comment>
<sequence>MQKELRLLNNKHCMEYLQFLSKNHLSFNLLCERDAIDFSPKLPKEIHEKFGALVLFVLAGYTLESLMIDTQSVQFEAGFGPNNIGSVVQVELPGIIQILIKEKNENVVLFNRCDSLELFQKEEPLFQEPKKDEREFKEEFKEWLDSKEALFSNSKNRAILENLHKS</sequence>
<name>A0A7K1NYV7_HELPX</name>
<organism evidence="1 2">
    <name type="scientific">Helicobacter pylori</name>
    <name type="common">Campylobacter pylori</name>
    <dbReference type="NCBI Taxonomy" id="210"/>
    <lineage>
        <taxon>Bacteria</taxon>
        <taxon>Pseudomonadati</taxon>
        <taxon>Campylobacterota</taxon>
        <taxon>Epsilonproteobacteria</taxon>
        <taxon>Campylobacterales</taxon>
        <taxon>Helicobacteraceae</taxon>
        <taxon>Helicobacter</taxon>
    </lineage>
</organism>
<reference evidence="1 2" key="1">
    <citation type="journal article" date="2020" name="J. Clin. Microbiol.">
        <title>Helicobacter pylori infections in the Bronx, New York: Surveying Antibiotic Susceptibility and Strain Lineage by Whole-genome Sequencing.</title>
        <authorList>
            <person name="Saranathan R."/>
            <person name="Levi M.H."/>
            <person name="Wattam A.R."/>
            <person name="Malek A."/>
            <person name="Asare E."/>
            <person name="Behin D.S."/>
            <person name="Pan D.H."/>
            <person name="Jacobs W.R."/>
            <person name="Szymczak W.A."/>
        </authorList>
    </citation>
    <scope>NUCLEOTIDE SEQUENCE [LARGE SCALE GENOMIC DNA]</scope>
    <source>
        <strain evidence="1 2">MHP10</strain>
    </source>
</reference>